<comment type="caution">
    <text evidence="2">The sequence shown here is derived from an EMBL/GenBank/DDBJ whole genome shotgun (WGS) entry which is preliminary data.</text>
</comment>
<proteinExistence type="predicted"/>
<sequence>MVNFARNVLALCLVSSLVACGGSSSSGGNGKVNGGTDANNEHYISLSAIKYNSCTERPYSDLDIVFHGSDGKPVKSTKTNVQGAFYGPLPDGAKHVSLVAQNPAQIFTYLDVTPGTNLSRLYLADNTEACVCRDVEVDFSDAAWAVDYFDVLDENMNSLDFPYTTKSATVEVCPSESEIYFLARNYSTQQALAAKIDVPLGVDKVSVNSSDFSHVGVKVASPELEPGHYWQYSYAADESQRMVFANWGDDAYIFPTMLKTNIVQRSHYSSESIANTTVSLSAISAAVIDENGNVANNPVPNLDMSLFQSFVGQSSPQRMAYDFTGIDPRFAMTGWRFEFRDNDGNLNSWRIYTALKDEIPDLSFGDVYPEPVGDVSLESFRIYLYGYEGAPTELNAYRKFISNKPEKSVYSSERYQKPVWGLVNVRVQ</sequence>
<evidence type="ECO:0008006" key="4">
    <source>
        <dbReference type="Google" id="ProtNLM"/>
    </source>
</evidence>
<dbReference type="PROSITE" id="PS51257">
    <property type="entry name" value="PROKAR_LIPOPROTEIN"/>
    <property type="match status" value="1"/>
</dbReference>
<reference evidence="2 3" key="1">
    <citation type="submission" date="2020-04" db="EMBL/GenBank/DDBJ databases">
        <title>Pseudoalteromonas caenipelagi sp. nov., isolated from a tidal flat.</title>
        <authorList>
            <person name="Park S."/>
            <person name="Yoon J.-H."/>
        </authorList>
    </citation>
    <scope>NUCLEOTIDE SEQUENCE [LARGE SCALE GENOMIC DNA]</scope>
    <source>
        <strain evidence="2 3">JBTF-M23</strain>
    </source>
</reference>
<dbReference type="AlphaFoldDB" id="A0A849VF96"/>
<keyword evidence="3" id="KW-1185">Reference proteome</keyword>
<feature type="chain" id="PRO_5032303788" description="DUF4842 domain-containing protein" evidence="1">
    <location>
        <begin position="22"/>
        <end position="428"/>
    </location>
</feature>
<dbReference type="EMBL" id="JABBPG010000005">
    <property type="protein sequence ID" value="NOU51428.1"/>
    <property type="molecule type" value="Genomic_DNA"/>
</dbReference>
<organism evidence="2 3">
    <name type="scientific">Pseudoalteromonas caenipelagi</name>
    <dbReference type="NCBI Taxonomy" id="2726988"/>
    <lineage>
        <taxon>Bacteria</taxon>
        <taxon>Pseudomonadati</taxon>
        <taxon>Pseudomonadota</taxon>
        <taxon>Gammaproteobacteria</taxon>
        <taxon>Alteromonadales</taxon>
        <taxon>Pseudoalteromonadaceae</taxon>
        <taxon>Pseudoalteromonas</taxon>
    </lineage>
</organism>
<dbReference type="RefSeq" id="WP_171626495.1">
    <property type="nucleotide sequence ID" value="NZ_JABBPG010000005.1"/>
</dbReference>
<evidence type="ECO:0000313" key="2">
    <source>
        <dbReference type="EMBL" id="NOU51428.1"/>
    </source>
</evidence>
<keyword evidence="1" id="KW-0732">Signal</keyword>
<name>A0A849VF96_9GAMM</name>
<evidence type="ECO:0000313" key="3">
    <source>
        <dbReference type="Proteomes" id="UP000586305"/>
    </source>
</evidence>
<dbReference type="Proteomes" id="UP000586305">
    <property type="component" value="Unassembled WGS sequence"/>
</dbReference>
<protein>
    <recommendedName>
        <fullName evidence="4">DUF4842 domain-containing protein</fullName>
    </recommendedName>
</protein>
<evidence type="ECO:0000256" key="1">
    <source>
        <dbReference type="SAM" id="SignalP"/>
    </source>
</evidence>
<accession>A0A849VF96</accession>
<feature type="signal peptide" evidence="1">
    <location>
        <begin position="1"/>
        <end position="21"/>
    </location>
</feature>
<gene>
    <name evidence="2" type="ORF">HG263_12900</name>
</gene>